<dbReference type="EMBL" id="KN823081">
    <property type="protein sequence ID" value="KIO23593.1"/>
    <property type="molecule type" value="Genomic_DNA"/>
</dbReference>
<dbReference type="OrthoDB" id="5330228at2759"/>
<dbReference type="GO" id="GO:0000209">
    <property type="term" value="P:protein polyubiquitination"/>
    <property type="evidence" value="ECO:0007669"/>
    <property type="project" value="TreeGrafter"/>
</dbReference>
<dbReference type="AlphaFoldDB" id="A0A0C3KQD1"/>
<dbReference type="InterPro" id="IPR027417">
    <property type="entry name" value="P-loop_NTPase"/>
</dbReference>
<dbReference type="SUPFAM" id="SSF52540">
    <property type="entry name" value="P-loop containing nucleoside triphosphate hydrolases"/>
    <property type="match status" value="1"/>
</dbReference>
<keyword evidence="2" id="KW-0067">ATP-binding</keyword>
<evidence type="ECO:0000259" key="5">
    <source>
        <dbReference type="Pfam" id="PF26021"/>
    </source>
</evidence>
<dbReference type="Proteomes" id="UP000054248">
    <property type="component" value="Unassembled WGS sequence"/>
</dbReference>
<dbReference type="InterPro" id="IPR038718">
    <property type="entry name" value="SNF2-like_sf"/>
</dbReference>
<keyword evidence="7" id="KW-1185">Reference proteome</keyword>
<evidence type="ECO:0000313" key="7">
    <source>
        <dbReference type="Proteomes" id="UP000054248"/>
    </source>
</evidence>
<proteinExistence type="predicted"/>
<evidence type="ECO:0000256" key="2">
    <source>
        <dbReference type="ARBA" id="ARBA00022840"/>
    </source>
</evidence>
<name>A0A0C3KQD1_9AGAM</name>
<feature type="domain" description="C144.05-like alpha-helical" evidence="5">
    <location>
        <begin position="386"/>
        <end position="508"/>
    </location>
</feature>
<reference evidence="7" key="2">
    <citation type="submission" date="2015-01" db="EMBL/GenBank/DDBJ databases">
        <title>Evolutionary Origins and Diversification of the Mycorrhizal Mutualists.</title>
        <authorList>
            <consortium name="DOE Joint Genome Institute"/>
            <consortium name="Mycorrhizal Genomics Consortium"/>
            <person name="Kohler A."/>
            <person name="Kuo A."/>
            <person name="Nagy L.G."/>
            <person name="Floudas D."/>
            <person name="Copeland A."/>
            <person name="Barry K.W."/>
            <person name="Cichocki N."/>
            <person name="Veneault-Fourrey C."/>
            <person name="LaButti K."/>
            <person name="Lindquist E.A."/>
            <person name="Lipzen A."/>
            <person name="Lundell T."/>
            <person name="Morin E."/>
            <person name="Murat C."/>
            <person name="Riley R."/>
            <person name="Ohm R."/>
            <person name="Sun H."/>
            <person name="Tunlid A."/>
            <person name="Henrissat B."/>
            <person name="Grigoriev I.V."/>
            <person name="Hibbett D.S."/>
            <person name="Martin F."/>
        </authorList>
    </citation>
    <scope>NUCLEOTIDE SEQUENCE [LARGE SCALE GENOMIC DNA]</scope>
    <source>
        <strain evidence="7">MUT 4182</strain>
    </source>
</reference>
<evidence type="ECO:0000259" key="4">
    <source>
        <dbReference type="Pfam" id="PF00176"/>
    </source>
</evidence>
<dbReference type="HOGENOM" id="CLU_525992_0_0_1"/>
<dbReference type="GO" id="GO:0061630">
    <property type="term" value="F:ubiquitin protein ligase activity"/>
    <property type="evidence" value="ECO:0007669"/>
    <property type="project" value="TreeGrafter"/>
</dbReference>
<evidence type="ECO:0000256" key="3">
    <source>
        <dbReference type="SAM" id="MobiDB-lite"/>
    </source>
</evidence>
<keyword evidence="1" id="KW-0547">Nucleotide-binding</keyword>
<sequence>MKELNVARVPVKRPRREIAAYQPSDERFRSPLVMVEWQRVLMDEVQQVGGGKAAEMVSLIPRRSSWAVSGTPAKAQVQDLIAPLRFMRIHPLMSDAPQTTPSKLWNRFLKPGFWSSFRGIFDRYAVRTSRREAEGLDIPNQTRFVVPISLGMIERHFYDSTLKVALLELGLDARGVSRCGDSELNGALLRSVIRKLRMACIHPQVGTLGSQAAKGRGAQGGGVVRPIGDVLTGMVDTNWHAWMTDKKNLIMARIDRCLLLQDGSDSSKKKALQELIQLRQDTLSLIEELGQALASHDAKGRDIKGGGKVTSTDPNDTSSPNPELLPTGAEVEDHRHVRQSLYARIREGRVVLHKIEFSLGDLFHQLGKVSEERVSYANADGLRKLLLKTTEDSANRAIARLTEEVIQTGVNSKQLAISPSAKPGIKRDDLFSDANRIIDVLDSQRKLIFKWRDRVCKLLTQKISPKKSADGNEYQRALDVQQEVEGYLVAYAALLADRREVLNQETYEDICQGSRSLR</sequence>
<feature type="region of interest" description="Disordered" evidence="3">
    <location>
        <begin position="297"/>
        <end position="331"/>
    </location>
</feature>
<dbReference type="Pfam" id="PF00176">
    <property type="entry name" value="SNF2-rel_dom"/>
    <property type="match status" value="1"/>
</dbReference>
<protein>
    <submittedName>
        <fullName evidence="6">Uncharacterized protein</fullName>
    </submittedName>
</protein>
<dbReference type="InterPro" id="IPR000330">
    <property type="entry name" value="SNF2_N"/>
</dbReference>
<dbReference type="Gene3D" id="3.40.50.10810">
    <property type="entry name" value="Tandem AAA-ATPase domain"/>
    <property type="match status" value="1"/>
</dbReference>
<dbReference type="PANTHER" id="PTHR45865">
    <property type="entry name" value="E3 UBIQUITIN-PROTEIN LIGASE SHPRH FAMILY MEMBER"/>
    <property type="match status" value="1"/>
</dbReference>
<reference evidence="6 7" key="1">
    <citation type="submission" date="2014-04" db="EMBL/GenBank/DDBJ databases">
        <authorList>
            <consortium name="DOE Joint Genome Institute"/>
            <person name="Kuo A."/>
            <person name="Girlanda M."/>
            <person name="Perotto S."/>
            <person name="Kohler A."/>
            <person name="Nagy L.G."/>
            <person name="Floudas D."/>
            <person name="Copeland A."/>
            <person name="Barry K.W."/>
            <person name="Cichocki N."/>
            <person name="Veneault-Fourrey C."/>
            <person name="LaButti K."/>
            <person name="Lindquist E.A."/>
            <person name="Lipzen A."/>
            <person name="Lundell T."/>
            <person name="Morin E."/>
            <person name="Murat C."/>
            <person name="Sun H."/>
            <person name="Tunlid A."/>
            <person name="Henrissat B."/>
            <person name="Grigoriev I.V."/>
            <person name="Hibbett D.S."/>
            <person name="Martin F."/>
            <person name="Nordberg H.P."/>
            <person name="Cantor M.N."/>
            <person name="Hua S.X."/>
        </authorList>
    </citation>
    <scope>NUCLEOTIDE SEQUENCE [LARGE SCALE GENOMIC DNA]</scope>
    <source>
        <strain evidence="6 7">MUT 4182</strain>
    </source>
</reference>
<dbReference type="GO" id="GO:0005634">
    <property type="term" value="C:nucleus"/>
    <property type="evidence" value="ECO:0007669"/>
    <property type="project" value="TreeGrafter"/>
</dbReference>
<dbReference type="PANTHER" id="PTHR45865:SF1">
    <property type="entry name" value="E3 UBIQUITIN-PROTEIN LIGASE SHPRH"/>
    <property type="match status" value="1"/>
</dbReference>
<feature type="domain" description="SNF2 N-terminal" evidence="4">
    <location>
        <begin position="32"/>
        <end position="204"/>
    </location>
</feature>
<organism evidence="6 7">
    <name type="scientific">Tulasnella calospora MUT 4182</name>
    <dbReference type="NCBI Taxonomy" id="1051891"/>
    <lineage>
        <taxon>Eukaryota</taxon>
        <taxon>Fungi</taxon>
        <taxon>Dikarya</taxon>
        <taxon>Basidiomycota</taxon>
        <taxon>Agaricomycotina</taxon>
        <taxon>Agaricomycetes</taxon>
        <taxon>Cantharellales</taxon>
        <taxon>Tulasnellaceae</taxon>
        <taxon>Tulasnella</taxon>
    </lineage>
</organism>
<dbReference type="Pfam" id="PF26021">
    <property type="entry name" value="Ferritin_C144_05"/>
    <property type="match status" value="1"/>
</dbReference>
<evidence type="ECO:0000313" key="6">
    <source>
        <dbReference type="EMBL" id="KIO23593.1"/>
    </source>
</evidence>
<dbReference type="InterPro" id="IPR052583">
    <property type="entry name" value="ATP-helicase/E3_Ub-Ligase"/>
</dbReference>
<dbReference type="GO" id="GO:0005524">
    <property type="term" value="F:ATP binding"/>
    <property type="evidence" value="ECO:0007669"/>
    <property type="project" value="InterPro"/>
</dbReference>
<gene>
    <name evidence="6" type="ORF">M407DRAFT_26965</name>
</gene>
<evidence type="ECO:0000256" key="1">
    <source>
        <dbReference type="ARBA" id="ARBA00022741"/>
    </source>
</evidence>
<dbReference type="STRING" id="1051891.A0A0C3KQD1"/>
<dbReference type="GO" id="GO:0006974">
    <property type="term" value="P:DNA damage response"/>
    <property type="evidence" value="ECO:0007669"/>
    <property type="project" value="TreeGrafter"/>
</dbReference>
<accession>A0A0C3KQD1</accession>
<feature type="compositionally biased region" description="Polar residues" evidence="3">
    <location>
        <begin position="309"/>
        <end position="321"/>
    </location>
</feature>
<dbReference type="InterPro" id="IPR059033">
    <property type="entry name" value="C144_05_dom"/>
</dbReference>